<evidence type="ECO:0000313" key="2">
    <source>
        <dbReference type="EMBL" id="RPB10065.1"/>
    </source>
</evidence>
<dbReference type="Proteomes" id="UP000277580">
    <property type="component" value="Unassembled WGS sequence"/>
</dbReference>
<organism evidence="2 3">
    <name type="scientific">Morchella conica CCBAS932</name>
    <dbReference type="NCBI Taxonomy" id="1392247"/>
    <lineage>
        <taxon>Eukaryota</taxon>
        <taxon>Fungi</taxon>
        <taxon>Dikarya</taxon>
        <taxon>Ascomycota</taxon>
        <taxon>Pezizomycotina</taxon>
        <taxon>Pezizomycetes</taxon>
        <taxon>Pezizales</taxon>
        <taxon>Morchellaceae</taxon>
        <taxon>Morchella</taxon>
    </lineage>
</organism>
<reference evidence="2 3" key="1">
    <citation type="journal article" date="2018" name="Nat. Ecol. Evol.">
        <title>Pezizomycetes genomes reveal the molecular basis of ectomycorrhizal truffle lifestyle.</title>
        <authorList>
            <person name="Murat C."/>
            <person name="Payen T."/>
            <person name="Noel B."/>
            <person name="Kuo A."/>
            <person name="Morin E."/>
            <person name="Chen J."/>
            <person name="Kohler A."/>
            <person name="Krizsan K."/>
            <person name="Balestrini R."/>
            <person name="Da Silva C."/>
            <person name="Montanini B."/>
            <person name="Hainaut M."/>
            <person name="Levati E."/>
            <person name="Barry K.W."/>
            <person name="Belfiori B."/>
            <person name="Cichocki N."/>
            <person name="Clum A."/>
            <person name="Dockter R.B."/>
            <person name="Fauchery L."/>
            <person name="Guy J."/>
            <person name="Iotti M."/>
            <person name="Le Tacon F."/>
            <person name="Lindquist E.A."/>
            <person name="Lipzen A."/>
            <person name="Malagnac F."/>
            <person name="Mello A."/>
            <person name="Molinier V."/>
            <person name="Miyauchi S."/>
            <person name="Poulain J."/>
            <person name="Riccioni C."/>
            <person name="Rubini A."/>
            <person name="Sitrit Y."/>
            <person name="Splivallo R."/>
            <person name="Traeger S."/>
            <person name="Wang M."/>
            <person name="Zifcakova L."/>
            <person name="Wipf D."/>
            <person name="Zambonelli A."/>
            <person name="Paolocci F."/>
            <person name="Nowrousian M."/>
            <person name="Ottonello S."/>
            <person name="Baldrian P."/>
            <person name="Spatafora J.W."/>
            <person name="Henrissat B."/>
            <person name="Nagy L.G."/>
            <person name="Aury J.M."/>
            <person name="Wincker P."/>
            <person name="Grigoriev I.V."/>
            <person name="Bonfante P."/>
            <person name="Martin F.M."/>
        </authorList>
    </citation>
    <scope>NUCLEOTIDE SEQUENCE [LARGE SCALE GENOMIC DNA]</scope>
    <source>
        <strain evidence="2 3">CCBAS932</strain>
    </source>
</reference>
<evidence type="ECO:0000313" key="3">
    <source>
        <dbReference type="Proteomes" id="UP000277580"/>
    </source>
</evidence>
<dbReference type="InParanoid" id="A0A3N4KWA5"/>
<feature type="compositionally biased region" description="Low complexity" evidence="1">
    <location>
        <begin position="1"/>
        <end position="11"/>
    </location>
</feature>
<name>A0A3N4KWA5_9PEZI</name>
<gene>
    <name evidence="2" type="ORF">P167DRAFT_566905</name>
</gene>
<sequence length="205" mass="20828">MSSYNNQNSNNMVPGNAGYTNTTAPGSTTTTTTSSTTMPTTMHGAGGGTNAGATTGRKLEGVMSGLHGAGEQIRGQFNMAVDTAMRDREGQARNQGIINRGREEMATGRVIENPEKHRYPHGTYPSGNVGTGAGVNSGNTMAGTGAGTMNTAPGYRRGSLTEDSYGAPGPTNAHKHPGPGHTGGGPAIGGGHYVADETRRGSAGY</sequence>
<proteinExistence type="predicted"/>
<dbReference type="OrthoDB" id="4779541at2759"/>
<dbReference type="EMBL" id="ML119146">
    <property type="protein sequence ID" value="RPB10065.1"/>
    <property type="molecule type" value="Genomic_DNA"/>
</dbReference>
<evidence type="ECO:0000256" key="1">
    <source>
        <dbReference type="SAM" id="MobiDB-lite"/>
    </source>
</evidence>
<accession>A0A3N4KWA5</accession>
<protein>
    <submittedName>
        <fullName evidence="2">Uncharacterized protein</fullName>
    </submittedName>
</protein>
<feature type="region of interest" description="Disordered" evidence="1">
    <location>
        <begin position="144"/>
        <end position="205"/>
    </location>
</feature>
<feature type="compositionally biased region" description="Gly residues" evidence="1">
    <location>
        <begin position="180"/>
        <end position="192"/>
    </location>
</feature>
<dbReference type="AlphaFoldDB" id="A0A3N4KWA5"/>
<feature type="region of interest" description="Disordered" evidence="1">
    <location>
        <begin position="1"/>
        <end position="56"/>
    </location>
</feature>
<feature type="compositionally biased region" description="Low complexity" evidence="1">
    <location>
        <begin position="20"/>
        <end position="41"/>
    </location>
</feature>
<keyword evidence="3" id="KW-1185">Reference proteome</keyword>
<feature type="compositionally biased region" description="Basic and acidic residues" evidence="1">
    <location>
        <begin position="194"/>
        <end position="205"/>
    </location>
</feature>